<evidence type="ECO:0000313" key="1">
    <source>
        <dbReference type="EMBL" id="PFD22658.1"/>
    </source>
</evidence>
<dbReference type="EMBL" id="NTRC01000007">
    <property type="protein sequence ID" value="PFD22658.1"/>
    <property type="molecule type" value="Genomic_DNA"/>
</dbReference>
<evidence type="ECO:0000313" key="2">
    <source>
        <dbReference type="Proteomes" id="UP000219743"/>
    </source>
</evidence>
<organism evidence="1 2">
    <name type="scientific">Bacillus cereus</name>
    <dbReference type="NCBI Taxonomy" id="1396"/>
    <lineage>
        <taxon>Bacteria</taxon>
        <taxon>Bacillati</taxon>
        <taxon>Bacillota</taxon>
        <taxon>Bacilli</taxon>
        <taxon>Bacillales</taxon>
        <taxon>Bacillaceae</taxon>
        <taxon>Bacillus</taxon>
        <taxon>Bacillus cereus group</taxon>
    </lineage>
</organism>
<gene>
    <name evidence="1" type="ORF">CN263_09090</name>
</gene>
<sequence>MNNKTVKIFEKLAVDTWERIKYGEQLGCRQGEETITDINLLEIMRAQLGDVIVHKSHKGNEAITGLDWEWWIGSNTQGWWRYAVQAKKLSPDWKYKKLRHKVKGKKQIDILEIYAQANNCIPLYCFYNYLNLGGGIMQNFWHCNLPYNEEQLGCTIVPIDIVRNAYKSGADKSFFALHSNNRALPWRCLVKCNHFNSFNSLHTPNPLAGEGYENVKPYEIKKEDILRSQSNPNLYNKSIEISPKRILIIDVGNS</sequence>
<dbReference type="AlphaFoldDB" id="A0A9X6VMR2"/>
<proteinExistence type="predicted"/>
<dbReference type="Proteomes" id="UP000219743">
    <property type="component" value="Unassembled WGS sequence"/>
</dbReference>
<comment type="caution">
    <text evidence="1">The sequence shown here is derived from an EMBL/GenBank/DDBJ whole genome shotgun (WGS) entry which is preliminary data.</text>
</comment>
<accession>A0A9X6VMR2</accession>
<name>A0A9X6VMR2_BACCE</name>
<dbReference type="Pfam" id="PF20320">
    <property type="entry name" value="DUF6615"/>
    <property type="match status" value="1"/>
</dbReference>
<dbReference type="RefSeq" id="WP_098273046.1">
    <property type="nucleotide sequence ID" value="NZ_NTRC01000007.1"/>
</dbReference>
<reference evidence="1 2" key="1">
    <citation type="submission" date="2017-09" db="EMBL/GenBank/DDBJ databases">
        <title>Large-scale bioinformatics analysis of Bacillus genomes uncovers conserved roles of natural products in bacterial physiology.</title>
        <authorList>
            <consortium name="Agbiome Team Llc"/>
            <person name="Bleich R.M."/>
            <person name="Kirk G.J."/>
            <person name="Santa Maria K.C."/>
            <person name="Allen S.E."/>
            <person name="Farag S."/>
            <person name="Shank E.A."/>
            <person name="Bowers A."/>
        </authorList>
    </citation>
    <scope>NUCLEOTIDE SEQUENCE [LARGE SCALE GENOMIC DNA]</scope>
    <source>
        <strain evidence="1 2">AFS024404</strain>
    </source>
</reference>
<protein>
    <submittedName>
        <fullName evidence="1">Uncharacterized protein</fullName>
    </submittedName>
</protein>
<dbReference type="InterPro" id="IPR046723">
    <property type="entry name" value="DUF6615"/>
</dbReference>